<dbReference type="PANTHER" id="PTHR10423:SF3">
    <property type="entry name" value="INSULIN-LIKE 3"/>
    <property type="match status" value="1"/>
</dbReference>
<comment type="similarity">
    <text evidence="2 12">Belongs to the insulin family.</text>
</comment>
<comment type="subcellular location">
    <subcellularLocation>
        <location evidence="1 12">Secreted</location>
    </subcellularLocation>
</comment>
<dbReference type="Proteomes" id="UP000515203">
    <property type="component" value="Unplaced"/>
</dbReference>
<dbReference type="InterPro" id="IPR022352">
    <property type="entry name" value="Ins/IGF/rlx"/>
</dbReference>
<dbReference type="GO" id="GO:0007193">
    <property type="term" value="P:adenylate cyclase-inhibiting G protein-coupled receptor signaling pathway"/>
    <property type="evidence" value="ECO:0007669"/>
    <property type="project" value="TreeGrafter"/>
</dbReference>
<dbReference type="CTD" id="3640"/>
<dbReference type="Gene3D" id="1.10.100.10">
    <property type="entry name" value="Insulin-like"/>
    <property type="match status" value="1"/>
</dbReference>
<keyword evidence="8" id="KW-1015">Disulfide bond</keyword>
<dbReference type="InterPro" id="IPR016179">
    <property type="entry name" value="Insulin-like"/>
</dbReference>
<evidence type="ECO:0000256" key="10">
    <source>
        <dbReference type="ARBA" id="ARBA00032209"/>
    </source>
</evidence>
<evidence type="ECO:0000256" key="7">
    <source>
        <dbReference type="ARBA" id="ARBA00022729"/>
    </source>
</evidence>
<evidence type="ECO:0000256" key="4">
    <source>
        <dbReference type="ARBA" id="ARBA00014427"/>
    </source>
</evidence>
<feature type="signal peptide" evidence="14">
    <location>
        <begin position="1"/>
        <end position="21"/>
    </location>
</feature>
<name>A0A6P3FXI5_OCTDE</name>
<evidence type="ECO:0000256" key="6">
    <source>
        <dbReference type="ARBA" id="ARBA00022685"/>
    </source>
</evidence>
<comment type="subunit">
    <text evidence="3">Heterodimer of a B chain and an A chain linked by two disulfide bonds.</text>
</comment>
<dbReference type="InterPro" id="IPR043387">
    <property type="entry name" value="INSL3/INSL4"/>
</dbReference>
<proteinExistence type="inferred from homology"/>
<dbReference type="FunCoup" id="A0A6P3FXI5">
    <property type="interactions" value="89"/>
</dbReference>
<evidence type="ECO:0000256" key="8">
    <source>
        <dbReference type="ARBA" id="ARBA00023157"/>
    </source>
</evidence>
<keyword evidence="6" id="KW-0165">Cleavage on pair of basic residues</keyword>
<gene>
    <name evidence="17" type="primary">Insl3</name>
</gene>
<feature type="chain" id="PRO_5028189327" description="Insulin-like 3" evidence="14">
    <location>
        <begin position="22"/>
        <end position="109"/>
    </location>
</feature>
<evidence type="ECO:0000256" key="9">
    <source>
        <dbReference type="ARBA" id="ARBA00025288"/>
    </source>
</evidence>
<keyword evidence="16" id="KW-1185">Reference proteome</keyword>
<evidence type="ECO:0000256" key="5">
    <source>
        <dbReference type="ARBA" id="ARBA00022525"/>
    </source>
</evidence>
<keyword evidence="7 14" id="KW-0732">Signal</keyword>
<keyword evidence="5 12" id="KW-0964">Secreted</keyword>
<sequence length="109" mass="12175">MEPRALLLLLLLLPAQAQALAQGSLRADRLCGRRLLRALVRVCGGPRWSREGEEPELHSDRELPGPLPDLQPVPQALRRNRREAQAINSAKRCCLTGCTRQDLLNLCPH</sequence>
<dbReference type="OrthoDB" id="9448185at2759"/>
<feature type="domain" description="Insulin-like" evidence="15">
    <location>
        <begin position="28"/>
        <end position="107"/>
    </location>
</feature>
<dbReference type="SMART" id="SM00078">
    <property type="entry name" value="IlGF"/>
    <property type="match status" value="1"/>
</dbReference>
<evidence type="ECO:0000256" key="2">
    <source>
        <dbReference type="ARBA" id="ARBA00009034"/>
    </source>
</evidence>
<evidence type="ECO:0000256" key="14">
    <source>
        <dbReference type="SAM" id="SignalP"/>
    </source>
</evidence>
<evidence type="ECO:0000259" key="15">
    <source>
        <dbReference type="SMART" id="SM00078"/>
    </source>
</evidence>
<evidence type="ECO:0000313" key="17">
    <source>
        <dbReference type="RefSeq" id="XP_004646954.1"/>
    </source>
</evidence>
<protein>
    <recommendedName>
        <fullName evidence="4">Insulin-like 3</fullName>
    </recommendedName>
    <alternativeName>
        <fullName evidence="11">Leydig insulin-like peptide</fullName>
    </alternativeName>
    <alternativeName>
        <fullName evidence="10">Relaxin-like factor</fullName>
    </alternativeName>
</protein>
<dbReference type="Pfam" id="PF00049">
    <property type="entry name" value="Insulin"/>
    <property type="match status" value="1"/>
</dbReference>
<evidence type="ECO:0000256" key="1">
    <source>
        <dbReference type="ARBA" id="ARBA00004613"/>
    </source>
</evidence>
<dbReference type="SUPFAM" id="SSF56994">
    <property type="entry name" value="Insulin-like"/>
    <property type="match status" value="1"/>
</dbReference>
<dbReference type="CDD" id="cd04365">
    <property type="entry name" value="IlGF_relaxin_like"/>
    <property type="match status" value="1"/>
</dbReference>
<dbReference type="PRINTS" id="PR00276">
    <property type="entry name" value="INSULINFAMLY"/>
</dbReference>
<dbReference type="PANTHER" id="PTHR10423">
    <property type="entry name" value="INSULIN-LIKE 3"/>
    <property type="match status" value="1"/>
</dbReference>
<dbReference type="InParanoid" id="A0A6P3FXI5"/>
<dbReference type="AlphaFoldDB" id="A0A6P3FXI5"/>
<dbReference type="PROSITE" id="PS00262">
    <property type="entry name" value="INSULIN"/>
    <property type="match status" value="1"/>
</dbReference>
<evidence type="ECO:0000256" key="3">
    <source>
        <dbReference type="ARBA" id="ARBA00011207"/>
    </source>
</evidence>
<dbReference type="GeneID" id="101583771"/>
<dbReference type="GO" id="GO:0005615">
    <property type="term" value="C:extracellular space"/>
    <property type="evidence" value="ECO:0007669"/>
    <property type="project" value="TreeGrafter"/>
</dbReference>
<dbReference type="InterPro" id="IPR022353">
    <property type="entry name" value="Insulin_CS"/>
</dbReference>
<evidence type="ECO:0000256" key="12">
    <source>
        <dbReference type="RuleBase" id="RU000406"/>
    </source>
</evidence>
<feature type="region of interest" description="Disordered" evidence="13">
    <location>
        <begin position="46"/>
        <end position="71"/>
    </location>
</feature>
<accession>A0A6P3FXI5</accession>
<evidence type="ECO:0000256" key="11">
    <source>
        <dbReference type="ARBA" id="ARBA00032881"/>
    </source>
</evidence>
<dbReference type="GO" id="GO:0005179">
    <property type="term" value="F:hormone activity"/>
    <property type="evidence" value="ECO:0007669"/>
    <property type="project" value="InterPro"/>
</dbReference>
<feature type="compositionally biased region" description="Basic and acidic residues" evidence="13">
    <location>
        <begin position="48"/>
        <end position="63"/>
    </location>
</feature>
<reference evidence="17" key="1">
    <citation type="submission" date="2025-08" db="UniProtKB">
        <authorList>
            <consortium name="RefSeq"/>
        </authorList>
    </citation>
    <scope>IDENTIFICATION</scope>
</reference>
<dbReference type="InterPro" id="IPR036438">
    <property type="entry name" value="Insulin-like_sf"/>
</dbReference>
<dbReference type="GO" id="GO:0001664">
    <property type="term" value="F:G protein-coupled receptor binding"/>
    <property type="evidence" value="ECO:0007669"/>
    <property type="project" value="TreeGrafter"/>
</dbReference>
<comment type="function">
    <text evidence="9">Seems to play a role in testicular function. May be a trophic hormone with a role in testicular descent in fetal life. Is a ligand for LGR8 receptor.</text>
</comment>
<organism evidence="16 17">
    <name type="scientific">Octodon degus</name>
    <name type="common">Degu</name>
    <name type="synonym">Sciurus degus</name>
    <dbReference type="NCBI Taxonomy" id="10160"/>
    <lineage>
        <taxon>Eukaryota</taxon>
        <taxon>Metazoa</taxon>
        <taxon>Chordata</taxon>
        <taxon>Craniata</taxon>
        <taxon>Vertebrata</taxon>
        <taxon>Euteleostomi</taxon>
        <taxon>Mammalia</taxon>
        <taxon>Eutheria</taxon>
        <taxon>Euarchontoglires</taxon>
        <taxon>Glires</taxon>
        <taxon>Rodentia</taxon>
        <taxon>Hystricomorpha</taxon>
        <taxon>Octodontidae</taxon>
        <taxon>Octodon</taxon>
    </lineage>
</organism>
<dbReference type="RefSeq" id="XP_004646954.1">
    <property type="nucleotide sequence ID" value="XM_004646897.2"/>
</dbReference>
<evidence type="ECO:0000256" key="13">
    <source>
        <dbReference type="SAM" id="MobiDB-lite"/>
    </source>
</evidence>
<evidence type="ECO:0000313" key="16">
    <source>
        <dbReference type="Proteomes" id="UP000515203"/>
    </source>
</evidence>